<dbReference type="InterPro" id="IPR000504">
    <property type="entry name" value="RRM_dom"/>
</dbReference>
<feature type="domain" description="RRM" evidence="8">
    <location>
        <begin position="98"/>
        <end position="172"/>
    </location>
</feature>
<evidence type="ECO:0000313" key="10">
    <source>
        <dbReference type="Proteomes" id="UP000031512"/>
    </source>
</evidence>
<gene>
    <name evidence="9" type="ORF">BEWA_005770</name>
</gene>
<dbReference type="Proteomes" id="UP000031512">
    <property type="component" value="Chromosome 3"/>
</dbReference>
<dbReference type="PANTHER" id="PTHR23003:SF62">
    <property type="entry name" value="SERINE_ARGININE (SR)-TYPE SHUTTLING MRNA BINDING PROTEIN NPL3"/>
    <property type="match status" value="1"/>
</dbReference>
<feature type="compositionally biased region" description="Basic residues" evidence="7">
    <location>
        <begin position="195"/>
        <end position="207"/>
    </location>
</feature>
<organism evidence="9 10">
    <name type="scientific">Theileria equi strain WA</name>
    <dbReference type="NCBI Taxonomy" id="1537102"/>
    <lineage>
        <taxon>Eukaryota</taxon>
        <taxon>Sar</taxon>
        <taxon>Alveolata</taxon>
        <taxon>Apicomplexa</taxon>
        <taxon>Aconoidasida</taxon>
        <taxon>Piroplasmida</taxon>
        <taxon>Theileriidae</taxon>
        <taxon>Theileria</taxon>
    </lineage>
</organism>
<dbReference type="RefSeq" id="XP_004830835.1">
    <property type="nucleotide sequence ID" value="XM_004830778.1"/>
</dbReference>
<dbReference type="GO" id="GO:0005634">
    <property type="term" value="C:nucleus"/>
    <property type="evidence" value="ECO:0007669"/>
    <property type="project" value="UniProtKB-SubCell"/>
</dbReference>
<keyword evidence="5" id="KW-0539">Nucleus</keyword>
<feature type="region of interest" description="Disordered" evidence="7">
    <location>
        <begin position="159"/>
        <end position="207"/>
    </location>
</feature>
<comment type="subcellular location">
    <subcellularLocation>
        <location evidence="1">Nucleus</location>
    </subcellularLocation>
</comment>
<name>L0B208_THEEQ</name>
<evidence type="ECO:0000256" key="6">
    <source>
        <dbReference type="PROSITE-ProRule" id="PRU00176"/>
    </source>
</evidence>
<evidence type="ECO:0000313" key="9">
    <source>
        <dbReference type="EMBL" id="AFZ81169.1"/>
    </source>
</evidence>
<dbReference type="InterPro" id="IPR012677">
    <property type="entry name" value="Nucleotide-bd_a/b_plait_sf"/>
</dbReference>
<dbReference type="InterPro" id="IPR035979">
    <property type="entry name" value="RBD_domain_sf"/>
</dbReference>
<dbReference type="GeneID" id="15805496"/>
<dbReference type="KEGG" id="beq:BEWA_005770"/>
<keyword evidence="4 6" id="KW-0694">RNA-binding</keyword>
<dbReference type="STRING" id="1537102.L0B208"/>
<dbReference type="GO" id="GO:0006397">
    <property type="term" value="P:mRNA processing"/>
    <property type="evidence" value="ECO:0007669"/>
    <property type="project" value="UniProtKB-KW"/>
</dbReference>
<keyword evidence="2" id="KW-0507">mRNA processing</keyword>
<dbReference type="FunFam" id="3.30.70.330:FF:000623">
    <property type="entry name" value="Splicing factor 1"/>
    <property type="match status" value="1"/>
</dbReference>
<dbReference type="PROSITE" id="PS50102">
    <property type="entry name" value="RRM"/>
    <property type="match status" value="2"/>
</dbReference>
<dbReference type="Gene3D" id="3.30.70.330">
    <property type="match status" value="2"/>
</dbReference>
<evidence type="ECO:0000256" key="5">
    <source>
        <dbReference type="ARBA" id="ARBA00023242"/>
    </source>
</evidence>
<evidence type="ECO:0000256" key="7">
    <source>
        <dbReference type="SAM" id="MobiDB-lite"/>
    </source>
</evidence>
<dbReference type="EMBL" id="CP001670">
    <property type="protein sequence ID" value="AFZ81169.1"/>
    <property type="molecule type" value="Genomic_DNA"/>
</dbReference>
<evidence type="ECO:0000256" key="4">
    <source>
        <dbReference type="ARBA" id="ARBA00022884"/>
    </source>
</evidence>
<dbReference type="eggNOG" id="KOG0105">
    <property type="taxonomic scope" value="Eukaryota"/>
</dbReference>
<reference evidence="9 10" key="1">
    <citation type="journal article" date="2012" name="BMC Genomics">
        <title>Comparative genomic analysis and phylogenetic position of Theileria equi.</title>
        <authorList>
            <person name="Kappmeyer L.S."/>
            <person name="Thiagarajan M."/>
            <person name="Herndon D.R."/>
            <person name="Ramsay J.D."/>
            <person name="Caler E."/>
            <person name="Djikeng A."/>
            <person name="Gillespie J.J."/>
            <person name="Lau A.O."/>
            <person name="Roalson E.H."/>
            <person name="Silva J.C."/>
            <person name="Silva M.G."/>
            <person name="Suarez C.E."/>
            <person name="Ueti M.W."/>
            <person name="Nene V.M."/>
            <person name="Mealey R.H."/>
            <person name="Knowles D.P."/>
            <person name="Brayton K.A."/>
        </authorList>
    </citation>
    <scope>NUCLEOTIDE SEQUENCE [LARGE SCALE GENOMIC DNA]</scope>
    <source>
        <strain evidence="9 10">WA</strain>
    </source>
</reference>
<protein>
    <submittedName>
        <fullName evidence="9">Splicing factor 1, putative</fullName>
    </submittedName>
</protein>
<dbReference type="GO" id="GO:0003729">
    <property type="term" value="F:mRNA binding"/>
    <property type="evidence" value="ECO:0007669"/>
    <property type="project" value="TreeGrafter"/>
</dbReference>
<dbReference type="GO" id="GO:0005737">
    <property type="term" value="C:cytoplasm"/>
    <property type="evidence" value="ECO:0007669"/>
    <property type="project" value="TreeGrafter"/>
</dbReference>
<evidence type="ECO:0000256" key="1">
    <source>
        <dbReference type="ARBA" id="ARBA00004123"/>
    </source>
</evidence>
<sequence length="207" mass="23962">MESDKVVRLYVGNLPDDCTQREVEEEFEKFGKIVYCELKRTVSGLPFAFVEFSDYRDARDAIKNKDGAEFNGKRLRVEVPFSSKRQSRRSDPPRKGKYLVEVTGLPPTGSWQDLKDHLRAAGECGHANVFRGGVGEVSFFSRGDMEYAIDKFDGSTFKSHQGEKARITVREKSHRRSRSRHRSRKRSYSGSRSYSRSRSRSRSRHRR</sequence>
<dbReference type="VEuPathDB" id="PiroplasmaDB:BEWA_005770"/>
<keyword evidence="3" id="KW-0677">Repeat</keyword>
<evidence type="ECO:0000259" key="8">
    <source>
        <dbReference type="PROSITE" id="PS50102"/>
    </source>
</evidence>
<evidence type="ECO:0000256" key="2">
    <source>
        <dbReference type="ARBA" id="ARBA00022664"/>
    </source>
</evidence>
<dbReference type="PANTHER" id="PTHR23003">
    <property type="entry name" value="RNA RECOGNITION MOTIF RRM DOMAIN CONTAINING PROTEIN"/>
    <property type="match status" value="1"/>
</dbReference>
<proteinExistence type="predicted"/>
<feature type="compositionally biased region" description="Basic residues" evidence="7">
    <location>
        <begin position="172"/>
        <end position="187"/>
    </location>
</feature>
<accession>L0B208</accession>
<dbReference type="SMART" id="SM00360">
    <property type="entry name" value="RRM"/>
    <property type="match status" value="2"/>
</dbReference>
<dbReference type="OrthoDB" id="1099063at2759"/>
<keyword evidence="10" id="KW-1185">Reference proteome</keyword>
<dbReference type="InterPro" id="IPR050374">
    <property type="entry name" value="RRT5_SRSF_SR"/>
</dbReference>
<evidence type="ECO:0000256" key="3">
    <source>
        <dbReference type="ARBA" id="ARBA00022737"/>
    </source>
</evidence>
<dbReference type="SUPFAM" id="SSF54928">
    <property type="entry name" value="RNA-binding domain, RBD"/>
    <property type="match status" value="1"/>
</dbReference>
<dbReference type="AlphaFoldDB" id="L0B208"/>
<feature type="compositionally biased region" description="Basic and acidic residues" evidence="7">
    <location>
        <begin position="160"/>
        <end position="171"/>
    </location>
</feature>
<feature type="domain" description="RRM" evidence="8">
    <location>
        <begin position="7"/>
        <end position="82"/>
    </location>
</feature>
<dbReference type="Pfam" id="PF00076">
    <property type="entry name" value="RRM_1"/>
    <property type="match status" value="2"/>
</dbReference>